<dbReference type="Pfam" id="PF10123">
    <property type="entry name" value="Mu-like_Pro"/>
    <property type="match status" value="1"/>
</dbReference>
<accession>A0A174B743</accession>
<organism evidence="1 2">
    <name type="scientific">Flavonifractor plautii</name>
    <name type="common">Fusobacterium plautii</name>
    <dbReference type="NCBI Taxonomy" id="292800"/>
    <lineage>
        <taxon>Bacteria</taxon>
        <taxon>Bacillati</taxon>
        <taxon>Bacillota</taxon>
        <taxon>Clostridia</taxon>
        <taxon>Eubacteriales</taxon>
        <taxon>Oscillospiraceae</taxon>
        <taxon>Flavonifractor</taxon>
    </lineage>
</organism>
<reference evidence="1 2" key="1">
    <citation type="submission" date="2015-09" db="EMBL/GenBank/DDBJ databases">
        <authorList>
            <consortium name="Pathogen Informatics"/>
        </authorList>
    </citation>
    <scope>NUCLEOTIDE SEQUENCE [LARGE SCALE GENOMIC DNA]</scope>
    <source>
        <strain evidence="1 2">2789STDY5608854</strain>
    </source>
</reference>
<dbReference type="Proteomes" id="UP000095746">
    <property type="component" value="Unassembled WGS sequence"/>
</dbReference>
<proteinExistence type="predicted"/>
<name>A0A174B743_FLAPL</name>
<gene>
    <name evidence="1" type="ORF">ERS852411_00758</name>
</gene>
<dbReference type="AlphaFoldDB" id="A0A174B743"/>
<dbReference type="EMBL" id="CYZT01000030">
    <property type="protein sequence ID" value="CUN96772.1"/>
    <property type="molecule type" value="Genomic_DNA"/>
</dbReference>
<evidence type="ECO:0000313" key="2">
    <source>
        <dbReference type="Proteomes" id="UP000095746"/>
    </source>
</evidence>
<sequence length="303" mass="34048">MDIKYIFLSNSLPFEESGYSPQMSRKLVKLLPLGLVHSTKGDFLVDHESFRSIRNRFMERQLQIPIDYEHQTLQDVQAPAAGWIKNIVLRNDGIYGDVDWTDRAADYLKNREYRYLSPVIQIQRNTRRAVELHSAALTNTPAIDAMSPIACTDKPNEGEGSAEQENIEDGSKGTLAELAALLQLDPSATIEDVYQAVAALLEGQEALKLKADAYQFEIARTKADGVVLEAMKAGKILPFQRDWAFQSAMDDMDSFNLWLKTAPQVVPMGEVCPENLSQTQRHRSRAHELMGLSTEDITKYGNV</sequence>
<dbReference type="InterPro" id="IPR012106">
    <property type="entry name" value="Phage_Mu_Gp1"/>
</dbReference>
<evidence type="ECO:0000313" key="1">
    <source>
        <dbReference type="EMBL" id="CUN96772.1"/>
    </source>
</evidence>
<protein>
    <submittedName>
        <fullName evidence="1">Mu-like prophage I protein</fullName>
    </submittedName>
</protein>
<dbReference type="RefSeq" id="WP_021630952.1">
    <property type="nucleotide sequence ID" value="NZ_JADMOW010000014.1"/>
</dbReference>